<protein>
    <submittedName>
        <fullName evidence="1">Uncharacterized protein</fullName>
    </submittedName>
</protein>
<dbReference type="EMBL" id="JAAZCD010000132">
    <property type="protein sequence ID" value="NLD31761.1"/>
    <property type="molecule type" value="Genomic_DNA"/>
</dbReference>
<accession>A0A847D363</accession>
<reference evidence="1 2" key="1">
    <citation type="journal article" date="2020" name="Biotechnol. Biofuels">
        <title>New insights from the biogas microbiome by comprehensive genome-resolved metagenomics of nearly 1600 species originating from multiple anaerobic digesters.</title>
        <authorList>
            <person name="Campanaro S."/>
            <person name="Treu L."/>
            <person name="Rodriguez-R L.M."/>
            <person name="Kovalovszki A."/>
            <person name="Ziels R.M."/>
            <person name="Maus I."/>
            <person name="Zhu X."/>
            <person name="Kougias P.G."/>
            <person name="Basile A."/>
            <person name="Luo G."/>
            <person name="Schluter A."/>
            <person name="Konstantinidis K.T."/>
            <person name="Angelidaki I."/>
        </authorList>
    </citation>
    <scope>NUCLEOTIDE SEQUENCE [LARGE SCALE GENOMIC DNA]</scope>
    <source>
        <strain evidence="1">AS07pgkLD_105</strain>
    </source>
</reference>
<proteinExistence type="predicted"/>
<evidence type="ECO:0000313" key="1">
    <source>
        <dbReference type="EMBL" id="NLD31761.1"/>
    </source>
</evidence>
<gene>
    <name evidence="1" type="ORF">GX662_05810</name>
</gene>
<dbReference type="AlphaFoldDB" id="A0A847D363"/>
<name>A0A847D363_9LACT</name>
<dbReference type="RefSeq" id="WP_276645517.1">
    <property type="nucleotide sequence ID" value="NZ_JAAZCD010000132.1"/>
</dbReference>
<evidence type="ECO:0000313" key="2">
    <source>
        <dbReference type="Proteomes" id="UP000589373"/>
    </source>
</evidence>
<sequence length="94" mass="11352">MSSYLQDNFEKTTIQYKLSAETDQIIYISSSSQLDCIPTLQQMTENFYDPNLEEIEHAKHMKKFMEKVERNKGIEWIQERPGMYEKYKKYVLKE</sequence>
<comment type="caution">
    <text evidence="1">The sequence shown here is derived from an EMBL/GenBank/DDBJ whole genome shotgun (WGS) entry which is preliminary data.</text>
</comment>
<dbReference type="Proteomes" id="UP000589373">
    <property type="component" value="Unassembled WGS sequence"/>
</dbReference>
<organism evidence="1 2">
    <name type="scientific">Trichococcus flocculiformis</name>
    <dbReference type="NCBI Taxonomy" id="82803"/>
    <lineage>
        <taxon>Bacteria</taxon>
        <taxon>Bacillati</taxon>
        <taxon>Bacillota</taxon>
        <taxon>Bacilli</taxon>
        <taxon>Lactobacillales</taxon>
        <taxon>Carnobacteriaceae</taxon>
        <taxon>Trichococcus</taxon>
    </lineage>
</organism>